<name>A0ABU7GB09_9SPHN</name>
<reference evidence="1 2" key="1">
    <citation type="submission" date="2024-01" db="EMBL/GenBank/DDBJ databases">
        <title>The genome sequence of Erythrobacteraceae sp. strain 1XM1-14.</title>
        <authorList>
            <person name="Liu Y."/>
        </authorList>
    </citation>
    <scope>NUCLEOTIDE SEQUENCE [LARGE SCALE GENOMIC DNA]</scope>
    <source>
        <strain evidence="1 2">1XM1-14</strain>
    </source>
</reference>
<evidence type="ECO:0000313" key="1">
    <source>
        <dbReference type="EMBL" id="MEE1876288.1"/>
    </source>
</evidence>
<evidence type="ECO:0008006" key="3">
    <source>
        <dbReference type="Google" id="ProtNLM"/>
    </source>
</evidence>
<keyword evidence="2" id="KW-1185">Reference proteome</keyword>
<protein>
    <recommendedName>
        <fullName evidence="3">DUF1579 domain-containing protein</fullName>
    </recommendedName>
</protein>
<dbReference type="RefSeq" id="WP_354143397.1">
    <property type="nucleotide sequence ID" value="NZ_JAZDQV010000001.1"/>
</dbReference>
<sequence>MRENWMPLNGPGGGSLNGYDPQTGLWRQFWIGAAPGPVEFVGGPTGGGMAMTGYWQGFGPNGEDAMVRQTFTPIDGDTVRQHGEASFDHGLTWSTRYDLTYRRRKEPLE</sequence>
<dbReference type="Proteomes" id="UP001343492">
    <property type="component" value="Unassembled WGS sequence"/>
</dbReference>
<gene>
    <name evidence="1" type="ORF">VRS74_01140</name>
</gene>
<proteinExistence type="predicted"/>
<dbReference type="EMBL" id="JAZDQV010000001">
    <property type="protein sequence ID" value="MEE1876288.1"/>
    <property type="molecule type" value="Genomic_DNA"/>
</dbReference>
<organism evidence="1 2">
    <name type="scientific">Altererythrobacter litoralis</name>
    <dbReference type="NCBI Taxonomy" id="3113904"/>
    <lineage>
        <taxon>Bacteria</taxon>
        <taxon>Pseudomonadati</taxon>
        <taxon>Pseudomonadota</taxon>
        <taxon>Alphaproteobacteria</taxon>
        <taxon>Sphingomonadales</taxon>
        <taxon>Erythrobacteraceae</taxon>
        <taxon>Altererythrobacter</taxon>
    </lineage>
</organism>
<accession>A0ABU7GB09</accession>
<comment type="caution">
    <text evidence="1">The sequence shown here is derived from an EMBL/GenBank/DDBJ whole genome shotgun (WGS) entry which is preliminary data.</text>
</comment>
<evidence type="ECO:0000313" key="2">
    <source>
        <dbReference type="Proteomes" id="UP001343492"/>
    </source>
</evidence>